<organism evidence="2 3">
    <name type="scientific">Arcobacter caeni</name>
    <dbReference type="NCBI Taxonomy" id="1912877"/>
    <lineage>
        <taxon>Bacteria</taxon>
        <taxon>Pseudomonadati</taxon>
        <taxon>Campylobacterota</taxon>
        <taxon>Epsilonproteobacteria</taxon>
        <taxon>Campylobacterales</taxon>
        <taxon>Arcobacteraceae</taxon>
        <taxon>Arcobacter</taxon>
    </lineage>
</organism>
<dbReference type="Proteomes" id="UP000251135">
    <property type="component" value="Unassembled WGS sequence"/>
</dbReference>
<keyword evidence="3" id="KW-1185">Reference proteome</keyword>
<feature type="chain" id="PRO_5016957811" evidence="1">
    <location>
        <begin position="21"/>
        <end position="186"/>
    </location>
</feature>
<evidence type="ECO:0000256" key="1">
    <source>
        <dbReference type="SAM" id="SignalP"/>
    </source>
</evidence>
<dbReference type="RefSeq" id="WP_108559007.1">
    <property type="nucleotide sequence ID" value="NZ_MUXE01000008.1"/>
</dbReference>
<protein>
    <submittedName>
        <fullName evidence="2">Uncharacterized protein</fullName>
    </submittedName>
</protein>
<sequence length="186" mass="20922">MKKYIILVLISLIASINLQAYSYAAAGKEPTIDSREGILGAINSDNFVLAKEILEKNKDNYLYLTKEFNEKLFSSLESSILEKDKEKINRWLNVSIATEIQRRLDGGLQNIDNFNIAKVMLAKADKFYKLLSVSLDKEVDKKLKDALFQCADSIGNPGLFGVGAKPVNKQKYIENEKIADEILKSL</sequence>
<name>A0A363CZ31_9BACT</name>
<evidence type="ECO:0000313" key="2">
    <source>
        <dbReference type="EMBL" id="PUE64334.1"/>
    </source>
</evidence>
<dbReference type="AlphaFoldDB" id="A0A363CZ31"/>
<dbReference type="EMBL" id="MUXE01000008">
    <property type="protein sequence ID" value="PUE64334.1"/>
    <property type="molecule type" value="Genomic_DNA"/>
</dbReference>
<reference evidence="2 3" key="1">
    <citation type="submission" date="2017-02" db="EMBL/GenBank/DDBJ databases">
        <title>Arcobacter caeni sp. nov, a new Arcobacter species isolated from reclaimed water.</title>
        <authorList>
            <person name="Figueras M.J."/>
            <person name="Perez-Cataluna A."/>
            <person name="Salas-Masso N."/>
        </authorList>
    </citation>
    <scope>NUCLEOTIDE SEQUENCE [LARGE SCALE GENOMIC DNA]</scope>
    <source>
        <strain evidence="2 3">RW17-10</strain>
    </source>
</reference>
<evidence type="ECO:0000313" key="3">
    <source>
        <dbReference type="Proteomes" id="UP000251135"/>
    </source>
</evidence>
<proteinExistence type="predicted"/>
<accession>A0A363CZ31</accession>
<dbReference type="OrthoDB" id="5365644at2"/>
<keyword evidence="1" id="KW-0732">Signal</keyword>
<comment type="caution">
    <text evidence="2">The sequence shown here is derived from an EMBL/GenBank/DDBJ whole genome shotgun (WGS) entry which is preliminary data.</text>
</comment>
<gene>
    <name evidence="2" type="ORF">B0174_06845</name>
</gene>
<feature type="signal peptide" evidence="1">
    <location>
        <begin position="1"/>
        <end position="20"/>
    </location>
</feature>